<feature type="compositionally biased region" description="Polar residues" evidence="1">
    <location>
        <begin position="56"/>
        <end position="72"/>
    </location>
</feature>
<feature type="domain" description="Calmodulin-binding" evidence="2">
    <location>
        <begin position="466"/>
        <end position="575"/>
    </location>
</feature>
<feature type="region of interest" description="Disordered" evidence="1">
    <location>
        <begin position="578"/>
        <end position="597"/>
    </location>
</feature>
<dbReference type="AlphaFoldDB" id="A0AA35ZRP7"/>
<dbReference type="InterPro" id="IPR012417">
    <property type="entry name" value="CaM-bd_dom_pln"/>
</dbReference>
<evidence type="ECO:0000313" key="3">
    <source>
        <dbReference type="EMBL" id="CAI9297665.1"/>
    </source>
</evidence>
<name>A0AA35ZRP7_LACSI</name>
<accession>A0AA35ZRP7</accession>
<dbReference type="EMBL" id="OX465084">
    <property type="protein sequence ID" value="CAI9297665.1"/>
    <property type="molecule type" value="Genomic_DNA"/>
</dbReference>
<evidence type="ECO:0000259" key="2">
    <source>
        <dbReference type="SMART" id="SM01054"/>
    </source>
</evidence>
<dbReference type="PANTHER" id="PTHR33923:SF3">
    <property type="entry name" value="CALMODULIN BINDING PROTEIN PICBP"/>
    <property type="match status" value="1"/>
</dbReference>
<feature type="compositionally biased region" description="Basic residues" evidence="1">
    <location>
        <begin position="118"/>
        <end position="128"/>
    </location>
</feature>
<feature type="region of interest" description="Disordered" evidence="1">
    <location>
        <begin position="265"/>
        <end position="284"/>
    </location>
</feature>
<organism evidence="3 4">
    <name type="scientific">Lactuca saligna</name>
    <name type="common">Willowleaf lettuce</name>
    <dbReference type="NCBI Taxonomy" id="75948"/>
    <lineage>
        <taxon>Eukaryota</taxon>
        <taxon>Viridiplantae</taxon>
        <taxon>Streptophyta</taxon>
        <taxon>Embryophyta</taxon>
        <taxon>Tracheophyta</taxon>
        <taxon>Spermatophyta</taxon>
        <taxon>Magnoliopsida</taxon>
        <taxon>eudicotyledons</taxon>
        <taxon>Gunneridae</taxon>
        <taxon>Pentapetalae</taxon>
        <taxon>asterids</taxon>
        <taxon>campanulids</taxon>
        <taxon>Asterales</taxon>
        <taxon>Asteraceae</taxon>
        <taxon>Cichorioideae</taxon>
        <taxon>Cichorieae</taxon>
        <taxon>Lactucinae</taxon>
        <taxon>Lactuca</taxon>
    </lineage>
</organism>
<dbReference type="GO" id="GO:0005516">
    <property type="term" value="F:calmodulin binding"/>
    <property type="evidence" value="ECO:0007669"/>
    <property type="project" value="InterPro"/>
</dbReference>
<proteinExistence type="predicted"/>
<dbReference type="Proteomes" id="UP001177003">
    <property type="component" value="Chromosome 8"/>
</dbReference>
<gene>
    <name evidence="3" type="ORF">LSALG_LOCUS36461</name>
</gene>
<keyword evidence="4" id="KW-1185">Reference proteome</keyword>
<dbReference type="Pfam" id="PF07839">
    <property type="entry name" value="CaM_binding"/>
    <property type="match status" value="2"/>
</dbReference>
<dbReference type="SMART" id="SM01054">
    <property type="entry name" value="CaM_binding"/>
    <property type="match status" value="2"/>
</dbReference>
<evidence type="ECO:0000313" key="4">
    <source>
        <dbReference type="Proteomes" id="UP001177003"/>
    </source>
</evidence>
<feature type="domain" description="Calmodulin-binding" evidence="2">
    <location>
        <begin position="681"/>
        <end position="804"/>
    </location>
</feature>
<dbReference type="PANTHER" id="PTHR33923">
    <property type="entry name" value="CALMODULIN-BINDING PROTEIN-RELATED"/>
    <property type="match status" value="1"/>
</dbReference>
<protein>
    <recommendedName>
        <fullName evidence="2">Calmodulin-binding domain-containing protein</fullName>
    </recommendedName>
</protein>
<feature type="compositionally biased region" description="Basic and acidic residues" evidence="1">
    <location>
        <begin position="578"/>
        <end position="596"/>
    </location>
</feature>
<sequence>MTTNSLSSNRLHSSYYTTNRHLISVLDQTHLKSLLVGSSQIHLGWARNKSQLEWPSPDSKITFSSRKGSNQGDSDSDLTLFTSSMHGSTSSATSSIDRYSSGMEGKTQRKKTLDKSSSKKRWSFRFSKRSPQPPSLILPDDSSATTRHPSPVKVSDEPPVRKPKPVLKITRSGSLRSLKIVRSKSKSSSESKGPAAEDLRSNRATFSSILKDSKFPEQVEPQVGIKDSEEILPVAKLCPYQHCSLHGHHHHHEPPAKRFSFLKRRSSKDQKGVNPKTPATVDKPFGKKTEVKVTKKGSNEGSKGNKIEKPIGKDADFSIEFYAKTRTEHVPESSSGLVDADLANMMFGVNGNNQKEVQNLRIDDQDSSIVNIDKKHGSINGNQMNMWRLIQRHMVSDSDLVAESGCKLDQQVDKEKQSCNAADAMNQEYENRKMFVIKIVREAIQRVLLPGADDQSITSEVISEKDHQKEPNPGADDLISGTQKGKPDGWSHIKKVILLRRFITELEKVKRFDPNPLLPKSEAETVSLTPQTVGYKKNSDDWILDYALQQAVSELSPSQKRKVALLVKAFESVAPKLDDSKDSSLTDENGDYKDFDEQGVTEFDSAVKSEKEKYINMWHMIYQHVVTDITSKVGSELLHGDDDEQEVKDQSINNEFSPRVADMLIRQSVNEILLPEVEEDASLSLERKDVDIDIDIDGGESQTQQIIPKNWNKLRTLRRSIKDLESSRKLKLKLKSETPRQSAFHKEEEEEREQVDLRRQKSHQKTKAEQWMIDYAVQHIVTKLTPARKKRVSMLVEAFEAVIPLPET</sequence>
<evidence type="ECO:0000256" key="1">
    <source>
        <dbReference type="SAM" id="MobiDB-lite"/>
    </source>
</evidence>
<feature type="region of interest" description="Disordered" evidence="1">
    <location>
        <begin position="56"/>
        <end position="200"/>
    </location>
</feature>
<feature type="region of interest" description="Disordered" evidence="1">
    <location>
        <begin position="460"/>
        <end position="486"/>
    </location>
</feature>
<feature type="region of interest" description="Disordered" evidence="1">
    <location>
        <begin position="735"/>
        <end position="763"/>
    </location>
</feature>
<feature type="compositionally biased region" description="Low complexity" evidence="1">
    <location>
        <begin position="77"/>
        <end position="101"/>
    </location>
</feature>
<reference evidence="3" key="1">
    <citation type="submission" date="2023-04" db="EMBL/GenBank/DDBJ databases">
        <authorList>
            <person name="Vijverberg K."/>
            <person name="Xiong W."/>
            <person name="Schranz E."/>
        </authorList>
    </citation>
    <scope>NUCLEOTIDE SEQUENCE</scope>
</reference>
<dbReference type="InterPro" id="IPR044681">
    <property type="entry name" value="PICBP-like"/>
</dbReference>